<gene>
    <name evidence="2" type="ORF">FJA49_00620</name>
</gene>
<dbReference type="Gene3D" id="3.40.50.2000">
    <property type="entry name" value="Glycogen Phosphorylase B"/>
    <property type="match status" value="1"/>
</dbReference>
<evidence type="ECO:0000259" key="1">
    <source>
        <dbReference type="Pfam" id="PF13524"/>
    </source>
</evidence>
<name>A0A501QM76_9FLAO</name>
<evidence type="ECO:0000313" key="3">
    <source>
        <dbReference type="Proteomes" id="UP000319175"/>
    </source>
</evidence>
<proteinExistence type="predicted"/>
<dbReference type="EMBL" id="VFJE01000046">
    <property type="protein sequence ID" value="TPD73568.1"/>
    <property type="molecule type" value="Genomic_DNA"/>
</dbReference>
<keyword evidence="3" id="KW-1185">Reference proteome</keyword>
<organism evidence="2 3">
    <name type="scientific">Flavobacterium microcysteis</name>
    <dbReference type="NCBI Taxonomy" id="2596891"/>
    <lineage>
        <taxon>Bacteria</taxon>
        <taxon>Pseudomonadati</taxon>
        <taxon>Bacteroidota</taxon>
        <taxon>Flavobacteriia</taxon>
        <taxon>Flavobacteriales</taxon>
        <taxon>Flavobacteriaceae</taxon>
        <taxon>Flavobacterium</taxon>
    </lineage>
</organism>
<dbReference type="GO" id="GO:0016740">
    <property type="term" value="F:transferase activity"/>
    <property type="evidence" value="ECO:0007669"/>
    <property type="project" value="UniProtKB-KW"/>
</dbReference>
<dbReference type="AlphaFoldDB" id="A0A501QM76"/>
<keyword evidence="2" id="KW-0808">Transferase</keyword>
<comment type="caution">
    <text evidence="2">The sequence shown here is derived from an EMBL/GenBank/DDBJ whole genome shotgun (WGS) entry which is preliminary data.</text>
</comment>
<reference evidence="2 3" key="1">
    <citation type="submission" date="2019-06" db="EMBL/GenBank/DDBJ databases">
        <title>Flavobacterium sp. MaA-Y11 from geoumgang.</title>
        <authorList>
            <person name="Jeong S."/>
        </authorList>
    </citation>
    <scope>NUCLEOTIDE SEQUENCE [LARGE SCALE GENOMIC DNA]</scope>
    <source>
        <strain evidence="2 3">MaA-Y11</strain>
    </source>
</reference>
<dbReference type="Proteomes" id="UP000319175">
    <property type="component" value="Unassembled WGS sequence"/>
</dbReference>
<reference evidence="2 3" key="2">
    <citation type="submission" date="2019-06" db="EMBL/GenBank/DDBJ databases">
        <authorList>
            <person name="Seo Y."/>
        </authorList>
    </citation>
    <scope>NUCLEOTIDE SEQUENCE [LARGE SCALE GENOMIC DNA]</scope>
    <source>
        <strain evidence="2 3">MaA-Y11</strain>
    </source>
</reference>
<evidence type="ECO:0000313" key="2">
    <source>
        <dbReference type="EMBL" id="TPD73568.1"/>
    </source>
</evidence>
<protein>
    <submittedName>
        <fullName evidence="2">Glycosyltransferase family 4 protein</fullName>
    </submittedName>
</protein>
<dbReference type="SUPFAM" id="SSF53756">
    <property type="entry name" value="UDP-Glycosyltransferase/glycogen phosphorylase"/>
    <property type="match status" value="1"/>
</dbReference>
<dbReference type="OrthoDB" id="6638088at2"/>
<sequence>MRILLIGEYSRLHNSLKEGLVALGHEVILVSDGDGFKQYSSDFYITPKIAVNRFFNIPRQLIFRIFKFDIAKIERGIKFYRLLPKLKDYDVVQLINEAPIQTTSFFEKYLLNKIITQNKKAFLLCCGIDYTVVKYMLDKKPRYSLLDPYFENTNLIKHYRYIFDYVSNGHKKVHNFLYEKVEGIIASDMDYYLPLKGHPKFLGLIPNPVNLLNIEYTEPSIKDKIIIFLGINQGAYHAKGIPYFEQALKSITSKYKDKIEVIAAQNIPYNEYIELYKKAHIILDQIYGYDQGYNALEAMAAGKVVFTGAESEFQDYYQLTDTVAINALPDVESIVKQLSFLIENPEELILIGNRARKFIEKEHHFVKIAEKYLESWNKPKI</sequence>
<dbReference type="RefSeq" id="WP_139997782.1">
    <property type="nucleotide sequence ID" value="NZ_VFJE01000046.1"/>
</dbReference>
<dbReference type="InterPro" id="IPR055259">
    <property type="entry name" value="YkvP/CgeB_Glyco_trans-like"/>
</dbReference>
<dbReference type="Pfam" id="PF13524">
    <property type="entry name" value="Glyco_trans_1_2"/>
    <property type="match status" value="1"/>
</dbReference>
<accession>A0A501QM76</accession>
<feature type="domain" description="Spore protein YkvP/CgeB glycosyl transferase-like" evidence="1">
    <location>
        <begin position="254"/>
        <end position="373"/>
    </location>
</feature>